<evidence type="ECO:0000313" key="2">
    <source>
        <dbReference type="EnsemblMetazoa" id="XP_038046011.1"/>
    </source>
</evidence>
<dbReference type="Proteomes" id="UP000887568">
    <property type="component" value="Unplaced"/>
</dbReference>
<accession>A0A913Z4S8</accession>
<sequence length="293" mass="33428">MMAEPAVLTPLQMCGFDPAPESSKLIDLESLPSAETQPSMLAILQHQTYMQEVILQQFRQIDMLKSIVSRVVGEQQQQRQYIRSLEVALFESMAQRPRVFPIPTPKPDLKTTEVPPRENVHTDGDESGGCSDKAQSCSDEGTSGPLPNLLQALQAQQSDAAIKRVVELKEASPTRMSNRKMEKESRVVRMLLHAWDRLEVKGGLLVFRKGGDKPRFLVVLPRQLRRAAFRSLHRTMETSSYGRVLKVVRERYYWPSLHNETMGYMRQHRKGTRQLEVFNVPPPHEFRDVGRGP</sequence>
<dbReference type="GeneID" id="119720418"/>
<reference evidence="2" key="1">
    <citation type="submission" date="2022-11" db="UniProtKB">
        <authorList>
            <consortium name="EnsemblMetazoa"/>
        </authorList>
    </citation>
    <scope>IDENTIFICATION</scope>
</reference>
<feature type="compositionally biased region" description="Basic and acidic residues" evidence="1">
    <location>
        <begin position="107"/>
        <end position="124"/>
    </location>
</feature>
<evidence type="ECO:0000256" key="1">
    <source>
        <dbReference type="SAM" id="MobiDB-lite"/>
    </source>
</evidence>
<dbReference type="AlphaFoldDB" id="A0A913Z4S8"/>
<dbReference type="Gene3D" id="1.10.340.70">
    <property type="match status" value="1"/>
</dbReference>
<keyword evidence="3" id="KW-1185">Reference proteome</keyword>
<dbReference type="RefSeq" id="XP_038046011.1">
    <property type="nucleotide sequence ID" value="XM_038190083.1"/>
</dbReference>
<evidence type="ECO:0008006" key="4">
    <source>
        <dbReference type="Google" id="ProtNLM"/>
    </source>
</evidence>
<name>A0A913Z4S8_PATMI</name>
<dbReference type="EnsemblMetazoa" id="XM_038190083.1">
    <property type="protein sequence ID" value="XP_038046011.1"/>
    <property type="gene ID" value="LOC119720418"/>
</dbReference>
<feature type="region of interest" description="Disordered" evidence="1">
    <location>
        <begin position="99"/>
        <end position="143"/>
    </location>
</feature>
<protein>
    <recommendedName>
        <fullName evidence="4">Integrase zinc-binding domain-containing protein</fullName>
    </recommendedName>
</protein>
<proteinExistence type="predicted"/>
<evidence type="ECO:0000313" key="3">
    <source>
        <dbReference type="Proteomes" id="UP000887568"/>
    </source>
</evidence>
<organism evidence="2 3">
    <name type="scientific">Patiria miniata</name>
    <name type="common">Bat star</name>
    <name type="synonym">Asterina miniata</name>
    <dbReference type="NCBI Taxonomy" id="46514"/>
    <lineage>
        <taxon>Eukaryota</taxon>
        <taxon>Metazoa</taxon>
        <taxon>Echinodermata</taxon>
        <taxon>Eleutherozoa</taxon>
        <taxon>Asterozoa</taxon>
        <taxon>Asteroidea</taxon>
        <taxon>Valvatacea</taxon>
        <taxon>Valvatida</taxon>
        <taxon>Asterinidae</taxon>
        <taxon>Patiria</taxon>
    </lineage>
</organism>